<dbReference type="InterPro" id="IPR006076">
    <property type="entry name" value="FAD-dep_OxRdtase"/>
</dbReference>
<dbReference type="RefSeq" id="WP_119778472.1">
    <property type="nucleotide sequence ID" value="NZ_QYUK01000011.1"/>
</dbReference>
<proteinExistence type="predicted"/>
<keyword evidence="4" id="KW-0560">Oxidoreductase</keyword>
<evidence type="ECO:0000256" key="3">
    <source>
        <dbReference type="ARBA" id="ARBA00022827"/>
    </source>
</evidence>
<dbReference type="Pfam" id="PF01266">
    <property type="entry name" value="DAO"/>
    <property type="match status" value="1"/>
</dbReference>
<dbReference type="Gene3D" id="3.50.50.60">
    <property type="entry name" value="FAD/NAD(P)-binding domain"/>
    <property type="match status" value="1"/>
</dbReference>
<comment type="cofactor">
    <cofactor evidence="1">
        <name>FAD</name>
        <dbReference type="ChEBI" id="CHEBI:57692"/>
    </cofactor>
</comment>
<dbReference type="Proteomes" id="UP000284605">
    <property type="component" value="Unassembled WGS sequence"/>
</dbReference>
<dbReference type="SUPFAM" id="SSF51905">
    <property type="entry name" value="FAD/NAD(P)-binding domain"/>
    <property type="match status" value="1"/>
</dbReference>
<feature type="domain" description="FAD dependent oxidoreductase" evidence="5">
    <location>
        <begin position="7"/>
        <end position="359"/>
    </location>
</feature>
<dbReference type="OrthoDB" id="9806257at2"/>
<accession>A0A418WD19</accession>
<dbReference type="EMBL" id="QYUK01000011">
    <property type="protein sequence ID" value="RJF87838.1"/>
    <property type="molecule type" value="Genomic_DNA"/>
</dbReference>
<reference evidence="6 7" key="1">
    <citation type="submission" date="2018-09" db="EMBL/GenBank/DDBJ databases">
        <authorList>
            <person name="Zhu H."/>
        </authorList>
    </citation>
    <scope>NUCLEOTIDE SEQUENCE [LARGE SCALE GENOMIC DNA]</scope>
    <source>
        <strain evidence="6 7">K1W22B-8</strain>
    </source>
</reference>
<protein>
    <submittedName>
        <fullName evidence="6">N-methyl-L-tryptophan oxidase</fullName>
    </submittedName>
</protein>
<evidence type="ECO:0000259" key="5">
    <source>
        <dbReference type="Pfam" id="PF01266"/>
    </source>
</evidence>
<gene>
    <name evidence="6" type="ORF">D3874_13055</name>
</gene>
<evidence type="ECO:0000256" key="1">
    <source>
        <dbReference type="ARBA" id="ARBA00001974"/>
    </source>
</evidence>
<dbReference type="SUPFAM" id="SSF54373">
    <property type="entry name" value="FAD-linked reductases, C-terminal domain"/>
    <property type="match status" value="1"/>
</dbReference>
<name>A0A418WD19_9PROT</name>
<evidence type="ECO:0000256" key="2">
    <source>
        <dbReference type="ARBA" id="ARBA00022630"/>
    </source>
</evidence>
<comment type="caution">
    <text evidence="6">The sequence shown here is derived from an EMBL/GenBank/DDBJ whole genome shotgun (WGS) entry which is preliminary data.</text>
</comment>
<dbReference type="InterPro" id="IPR045170">
    <property type="entry name" value="MTOX"/>
</dbReference>
<dbReference type="GO" id="GO:0050660">
    <property type="term" value="F:flavin adenine dinucleotide binding"/>
    <property type="evidence" value="ECO:0007669"/>
    <property type="project" value="InterPro"/>
</dbReference>
<dbReference type="AlphaFoldDB" id="A0A418WD19"/>
<keyword evidence="3" id="KW-0274">FAD</keyword>
<dbReference type="Gene3D" id="3.30.9.10">
    <property type="entry name" value="D-Amino Acid Oxidase, subunit A, domain 2"/>
    <property type="match status" value="1"/>
</dbReference>
<dbReference type="GO" id="GO:0008115">
    <property type="term" value="F:sarcosine oxidase activity"/>
    <property type="evidence" value="ECO:0007669"/>
    <property type="project" value="TreeGrafter"/>
</dbReference>
<dbReference type="InterPro" id="IPR036188">
    <property type="entry name" value="FAD/NAD-bd_sf"/>
</dbReference>
<dbReference type="InterPro" id="IPR002204">
    <property type="entry name" value="3-OH-isobutyrate_DH-rel_CS"/>
</dbReference>
<dbReference type="NCBIfam" id="NF008425">
    <property type="entry name" value="PRK11259.1"/>
    <property type="match status" value="1"/>
</dbReference>
<evidence type="ECO:0000256" key="4">
    <source>
        <dbReference type="ARBA" id="ARBA00023002"/>
    </source>
</evidence>
<sequence length="408" mass="43597">MTEQQFDVAVIGLGAMGAQAVAHLAARGIKVIGIERFGPLHDRGSSHGDSRLIRLGYFEDPAYVPLLHRAYRNWRDLEARVREDLLTITGVLQIGKPGCHIVDGTIAACKLHNLPYDLLDQAQAARRYPAFQLDADEVAVLEPEGGFLRPEAATLAALRVAGADGAMLHFNERVLGITPSDGGMAVATDQARYRARTVVVATGSYIAGLVPELDQIAVPIRVVVGWFQPRDGLNTALGRMPGFLRDEGEAGSFFGFPVIGRDGVKVGKHAHFREVIDPEAPNAPVNEADRALLEDFIARRVPAAAGVSVGYATCRYTMLPGDDFLIDRLPSDPSVIVASPCSGHGFKFASVVGEILADLATTGESSLPIEAFSFASLARRLGTGADLAFGRRAAITTPRKFPNPPNGS</sequence>
<dbReference type="PANTHER" id="PTHR10961">
    <property type="entry name" value="PEROXISOMAL SARCOSINE OXIDASE"/>
    <property type="match status" value="1"/>
</dbReference>
<evidence type="ECO:0000313" key="6">
    <source>
        <dbReference type="EMBL" id="RJF87838.1"/>
    </source>
</evidence>
<keyword evidence="2" id="KW-0285">Flavoprotein</keyword>
<keyword evidence="7" id="KW-1185">Reference proteome</keyword>
<dbReference type="PROSITE" id="PS00895">
    <property type="entry name" value="3_HYDROXYISOBUT_DH"/>
    <property type="match status" value="1"/>
</dbReference>
<organism evidence="6 7">
    <name type="scientific">Oleomonas cavernae</name>
    <dbReference type="NCBI Taxonomy" id="2320859"/>
    <lineage>
        <taxon>Bacteria</taxon>
        <taxon>Pseudomonadati</taxon>
        <taxon>Pseudomonadota</taxon>
        <taxon>Alphaproteobacteria</taxon>
        <taxon>Acetobacterales</taxon>
        <taxon>Acetobacteraceae</taxon>
        <taxon>Oleomonas</taxon>
    </lineage>
</organism>
<evidence type="ECO:0000313" key="7">
    <source>
        <dbReference type="Proteomes" id="UP000284605"/>
    </source>
</evidence>
<dbReference type="PANTHER" id="PTHR10961:SF7">
    <property type="entry name" value="FAD DEPENDENT OXIDOREDUCTASE DOMAIN-CONTAINING PROTEIN"/>
    <property type="match status" value="1"/>
</dbReference>